<dbReference type="CDD" id="cd16461">
    <property type="entry name" value="RING-H2_EL5-like"/>
    <property type="match status" value="1"/>
</dbReference>
<keyword evidence="1" id="KW-0479">Metal-binding</keyword>
<keyword evidence="3" id="KW-0472">Membrane</keyword>
<evidence type="ECO:0000256" key="3">
    <source>
        <dbReference type="SAM" id="Phobius"/>
    </source>
</evidence>
<keyword evidence="1" id="KW-0862">Zinc</keyword>
<dbReference type="UniPathway" id="UPA00143"/>
<keyword evidence="3" id="KW-1133">Transmembrane helix</keyword>
<dbReference type="Pfam" id="PF13639">
    <property type="entry name" value="zf-RING_2"/>
    <property type="match status" value="1"/>
</dbReference>
<evidence type="ECO:0000313" key="6">
    <source>
        <dbReference type="Proteomes" id="UP000015453"/>
    </source>
</evidence>
<feature type="non-terminal residue" evidence="5">
    <location>
        <position position="1"/>
    </location>
</feature>
<dbReference type="PROSITE" id="PS50089">
    <property type="entry name" value="ZF_RING_2"/>
    <property type="match status" value="1"/>
</dbReference>
<feature type="non-terminal residue" evidence="5">
    <location>
        <position position="175"/>
    </location>
</feature>
<feature type="transmembrane region" description="Helical" evidence="3">
    <location>
        <begin position="15"/>
        <end position="37"/>
    </location>
</feature>
<dbReference type="SUPFAM" id="SSF57850">
    <property type="entry name" value="RING/U-box"/>
    <property type="match status" value="1"/>
</dbReference>
<dbReference type="Gene3D" id="3.30.40.10">
    <property type="entry name" value="Zinc/RING finger domain, C3HC4 (zinc finger)"/>
    <property type="match status" value="1"/>
</dbReference>
<dbReference type="OrthoDB" id="8062037at2759"/>
<dbReference type="EMBL" id="AUSU01005470">
    <property type="protein sequence ID" value="EPS63461.1"/>
    <property type="molecule type" value="Genomic_DNA"/>
</dbReference>
<gene>
    <name evidence="5" type="ORF">M569_11325</name>
</gene>
<dbReference type="InterPro" id="IPR013083">
    <property type="entry name" value="Znf_RING/FYVE/PHD"/>
</dbReference>
<keyword evidence="1" id="KW-0863">Zinc-finger</keyword>
<organism evidence="5 6">
    <name type="scientific">Genlisea aurea</name>
    <dbReference type="NCBI Taxonomy" id="192259"/>
    <lineage>
        <taxon>Eukaryota</taxon>
        <taxon>Viridiplantae</taxon>
        <taxon>Streptophyta</taxon>
        <taxon>Embryophyta</taxon>
        <taxon>Tracheophyta</taxon>
        <taxon>Spermatophyta</taxon>
        <taxon>Magnoliopsida</taxon>
        <taxon>eudicotyledons</taxon>
        <taxon>Gunneridae</taxon>
        <taxon>Pentapetalae</taxon>
        <taxon>asterids</taxon>
        <taxon>lamiids</taxon>
        <taxon>Lamiales</taxon>
        <taxon>Lentibulariaceae</taxon>
        <taxon>Genlisea</taxon>
    </lineage>
</organism>
<evidence type="ECO:0000259" key="4">
    <source>
        <dbReference type="PROSITE" id="PS50089"/>
    </source>
</evidence>
<sequence>SQLNASGVLELIGKAAFLALGLLFFVVVFVFTFHLYADRFLNRNQETPTSESRRRRRHTDGHPRDAVPLGLDPSVLKRIPAVVFDPAESGFELECSVCLSEVSNGEKARLLPKCSHGFHLECIDLWFQSHSTCPLCRNPVAAVSDQNHPSPETNPPPPRFPTNVLIWGNENEVVS</sequence>
<dbReference type="PANTHER" id="PTHR45676:SF132">
    <property type="entry name" value="RING-H2 FINGER PROTEIN ATL3"/>
    <property type="match status" value="1"/>
</dbReference>
<dbReference type="AlphaFoldDB" id="S8CG07"/>
<dbReference type="SMART" id="SM00184">
    <property type="entry name" value="RING"/>
    <property type="match status" value="1"/>
</dbReference>
<feature type="domain" description="RING-type" evidence="4">
    <location>
        <begin position="95"/>
        <end position="137"/>
    </location>
</feature>
<reference evidence="5 6" key="1">
    <citation type="journal article" date="2013" name="BMC Genomics">
        <title>The miniature genome of a carnivorous plant Genlisea aurea contains a low number of genes and short non-coding sequences.</title>
        <authorList>
            <person name="Leushkin E.V."/>
            <person name="Sutormin R.A."/>
            <person name="Nabieva E.R."/>
            <person name="Penin A.A."/>
            <person name="Kondrashov A.S."/>
            <person name="Logacheva M.D."/>
        </authorList>
    </citation>
    <scope>NUCLEOTIDE SEQUENCE [LARGE SCALE GENOMIC DNA]</scope>
</reference>
<accession>S8CG07</accession>
<feature type="region of interest" description="Disordered" evidence="2">
    <location>
        <begin position="143"/>
        <end position="162"/>
    </location>
</feature>
<keyword evidence="3" id="KW-0812">Transmembrane</keyword>
<evidence type="ECO:0000256" key="2">
    <source>
        <dbReference type="SAM" id="MobiDB-lite"/>
    </source>
</evidence>
<dbReference type="Proteomes" id="UP000015453">
    <property type="component" value="Unassembled WGS sequence"/>
</dbReference>
<evidence type="ECO:0000256" key="1">
    <source>
        <dbReference type="PROSITE-ProRule" id="PRU00175"/>
    </source>
</evidence>
<name>S8CG07_9LAMI</name>
<protein>
    <recommendedName>
        <fullName evidence="4">RING-type domain-containing protein</fullName>
    </recommendedName>
</protein>
<dbReference type="GO" id="GO:0016567">
    <property type="term" value="P:protein ubiquitination"/>
    <property type="evidence" value="ECO:0007669"/>
    <property type="project" value="UniProtKB-UniPathway"/>
</dbReference>
<keyword evidence="6" id="KW-1185">Reference proteome</keyword>
<dbReference type="PANTHER" id="PTHR45676">
    <property type="entry name" value="RING-H2 FINGER PROTEIN ATL51-RELATED"/>
    <property type="match status" value="1"/>
</dbReference>
<dbReference type="GO" id="GO:0008270">
    <property type="term" value="F:zinc ion binding"/>
    <property type="evidence" value="ECO:0007669"/>
    <property type="project" value="UniProtKB-KW"/>
</dbReference>
<feature type="region of interest" description="Disordered" evidence="2">
    <location>
        <begin position="46"/>
        <end position="68"/>
    </location>
</feature>
<proteinExistence type="predicted"/>
<evidence type="ECO:0000313" key="5">
    <source>
        <dbReference type="EMBL" id="EPS63461.1"/>
    </source>
</evidence>
<dbReference type="InterPro" id="IPR001841">
    <property type="entry name" value="Znf_RING"/>
</dbReference>
<comment type="caution">
    <text evidence="5">The sequence shown here is derived from an EMBL/GenBank/DDBJ whole genome shotgun (WGS) entry which is preliminary data.</text>
</comment>